<evidence type="ECO:0000313" key="1">
    <source>
        <dbReference type="EMBL" id="PWN69437.1"/>
    </source>
</evidence>
<sequence length="208" mass="24666">MNGLHINIGFFKDKDIKLIQKYWDELLANGYEIVDTNILGHDMGNVNESFFIVNSDQGYIKHKFREIVVDKEVNLVAKFMVSGLKSFENVDQLKERIDIMLTNRRIDLVDEINFFNISNKMLSVLEEKGYQIIPFVGYQIIKITDAEGEEKGVKYRYQFDYNLRKIRLYEETKTTRCASTLYYDDFQNLSVNEIFKMLYYDLPTQKNR</sequence>
<keyword evidence="2" id="KW-1185">Reference proteome</keyword>
<dbReference type="RefSeq" id="WP_103249464.1">
    <property type="nucleotide sequence ID" value="NZ_PPED02000003.1"/>
</dbReference>
<reference evidence="1 2" key="1">
    <citation type="submission" date="2018-04" db="EMBL/GenBank/DDBJ databases">
        <title>Draft Genome Sequence of Phosphate-Solubilizing Chryseobacterium sp. ISE14 that is a Biocontrol and Plant Growth-Promoting Rhizobacterium Isolated from Cucumber.</title>
        <authorList>
            <person name="Jeong J.-J."/>
            <person name="Sang M.K."/>
            <person name="Choi I.-G."/>
            <person name="Kim K.D."/>
        </authorList>
    </citation>
    <scope>NUCLEOTIDE SEQUENCE [LARGE SCALE GENOMIC DNA]</scope>
    <source>
        <strain evidence="1 2">ISE14</strain>
    </source>
</reference>
<dbReference type="AlphaFoldDB" id="A0A316X6Z3"/>
<accession>A0A316X6Z3</accession>
<dbReference type="EMBL" id="PPED02000003">
    <property type="protein sequence ID" value="PWN69437.1"/>
    <property type="molecule type" value="Genomic_DNA"/>
</dbReference>
<evidence type="ECO:0000313" key="2">
    <source>
        <dbReference type="Proteomes" id="UP000236594"/>
    </source>
</evidence>
<organism evidence="1 2">
    <name type="scientific">Chryseobacterium phosphatilyticum</name>
    <dbReference type="NCBI Taxonomy" id="475075"/>
    <lineage>
        <taxon>Bacteria</taxon>
        <taxon>Pseudomonadati</taxon>
        <taxon>Bacteroidota</taxon>
        <taxon>Flavobacteriia</taxon>
        <taxon>Flavobacteriales</taxon>
        <taxon>Weeksellaceae</taxon>
        <taxon>Chryseobacterium group</taxon>
        <taxon>Chryseobacterium</taxon>
    </lineage>
</organism>
<name>A0A316X6Z3_9FLAO</name>
<protein>
    <submittedName>
        <fullName evidence="1">Uncharacterized protein</fullName>
    </submittedName>
</protein>
<dbReference type="Proteomes" id="UP000236594">
    <property type="component" value="Unassembled WGS sequence"/>
</dbReference>
<gene>
    <name evidence="1" type="ORF">C1631_015415</name>
</gene>
<proteinExistence type="predicted"/>
<comment type="caution">
    <text evidence="1">The sequence shown here is derived from an EMBL/GenBank/DDBJ whole genome shotgun (WGS) entry which is preliminary data.</text>
</comment>